<dbReference type="Proteomes" id="UP000011135">
    <property type="component" value="Unassembled WGS sequence"/>
</dbReference>
<dbReference type="eggNOG" id="COG1413">
    <property type="taxonomic scope" value="Bacteria"/>
</dbReference>
<dbReference type="InterPro" id="IPR016024">
    <property type="entry name" value="ARM-type_fold"/>
</dbReference>
<reference evidence="1 2" key="1">
    <citation type="submission" date="2012-12" db="EMBL/GenBank/DDBJ databases">
        <title>Genome assembly of Fulvivirga imtechensis AK7.</title>
        <authorList>
            <person name="Nupur N."/>
            <person name="Khatri I."/>
            <person name="Kumar R."/>
            <person name="Subramanian S."/>
            <person name="Pinnaka A."/>
        </authorList>
    </citation>
    <scope>NUCLEOTIDE SEQUENCE [LARGE SCALE GENOMIC DNA]</scope>
    <source>
        <strain evidence="1 2">AK7</strain>
    </source>
</reference>
<protein>
    <recommendedName>
        <fullName evidence="3">HEAT repeat domain-containing protein</fullName>
    </recommendedName>
</protein>
<name>L8JLN1_9BACT</name>
<dbReference type="EMBL" id="AMZN01000127">
    <property type="protein sequence ID" value="ELR68282.1"/>
    <property type="molecule type" value="Genomic_DNA"/>
</dbReference>
<accession>L8JLN1</accession>
<proteinExistence type="predicted"/>
<gene>
    <name evidence="1" type="ORF">C900_00585</name>
</gene>
<dbReference type="STRING" id="1237149.C900_00585"/>
<dbReference type="SUPFAM" id="SSF48371">
    <property type="entry name" value="ARM repeat"/>
    <property type="match status" value="1"/>
</dbReference>
<evidence type="ECO:0000313" key="2">
    <source>
        <dbReference type="Proteomes" id="UP000011135"/>
    </source>
</evidence>
<dbReference type="InterPro" id="IPR011989">
    <property type="entry name" value="ARM-like"/>
</dbReference>
<evidence type="ECO:0000313" key="1">
    <source>
        <dbReference type="EMBL" id="ELR68282.1"/>
    </source>
</evidence>
<organism evidence="1 2">
    <name type="scientific">Fulvivirga imtechensis AK7</name>
    <dbReference type="NCBI Taxonomy" id="1237149"/>
    <lineage>
        <taxon>Bacteria</taxon>
        <taxon>Pseudomonadati</taxon>
        <taxon>Bacteroidota</taxon>
        <taxon>Cytophagia</taxon>
        <taxon>Cytophagales</taxon>
        <taxon>Fulvivirgaceae</taxon>
        <taxon>Fulvivirga</taxon>
    </lineage>
</organism>
<dbReference type="Gene3D" id="1.25.10.10">
    <property type="entry name" value="Leucine-rich Repeat Variant"/>
    <property type="match status" value="1"/>
</dbReference>
<evidence type="ECO:0008006" key="3">
    <source>
        <dbReference type="Google" id="ProtNLM"/>
    </source>
</evidence>
<dbReference type="AlphaFoldDB" id="L8JLN1"/>
<sequence>MSYKIWKKIKIKRIRVPDILLVDCGVRIESRAKTKLEISMSHSESDPTRGWDYGLKDSDLVALVVCSKEGEEPIDWKADEVVQYVSVKALREAAQNGSVDYVKPKGAEEGFEARITWPSAVASSDGTVIQIKDDRIQFSRASDNRTISLSLKKKGIEITPLVLAGEKIKQNQIIASSVPVQQDFTSIPVDESHFILNLNSTDLSDRYAASKALSFFKSKNSEKALLERIADANEHIYVKLEAAASLARFGKNDGYTFIEECLLKNDYAQNVLESVIVLAEIKSDKACQILATVLQDEKYGPEIRAGAAWALGEQNSKDSLSALVKSFNNVNELIKIEAASVKNYKKTN</sequence>
<dbReference type="Pfam" id="PF13646">
    <property type="entry name" value="HEAT_2"/>
    <property type="match status" value="1"/>
</dbReference>
<keyword evidence="2" id="KW-1185">Reference proteome</keyword>
<comment type="caution">
    <text evidence="1">The sequence shown here is derived from an EMBL/GenBank/DDBJ whole genome shotgun (WGS) entry which is preliminary data.</text>
</comment>